<dbReference type="GO" id="GO:0004180">
    <property type="term" value="F:carboxypeptidase activity"/>
    <property type="evidence" value="ECO:0007669"/>
    <property type="project" value="UniProtKB-KW"/>
</dbReference>
<evidence type="ECO:0000256" key="6">
    <source>
        <dbReference type="ARBA" id="ARBA00022833"/>
    </source>
</evidence>
<evidence type="ECO:0000259" key="11">
    <source>
        <dbReference type="PROSITE" id="PS52035"/>
    </source>
</evidence>
<evidence type="ECO:0000313" key="12">
    <source>
        <dbReference type="EMBL" id="MFC5752097.1"/>
    </source>
</evidence>
<feature type="region of interest" description="Disordered" evidence="9">
    <location>
        <begin position="284"/>
        <end position="307"/>
    </location>
</feature>
<dbReference type="SUPFAM" id="SSF53187">
    <property type="entry name" value="Zn-dependent exopeptidases"/>
    <property type="match status" value="1"/>
</dbReference>
<keyword evidence="4" id="KW-0479">Metal-binding</keyword>
<keyword evidence="7" id="KW-0482">Metalloprotease</keyword>
<evidence type="ECO:0000256" key="8">
    <source>
        <dbReference type="PROSITE-ProRule" id="PRU01379"/>
    </source>
</evidence>
<proteinExistence type="inferred from homology"/>
<dbReference type="Proteomes" id="UP001596074">
    <property type="component" value="Unassembled WGS sequence"/>
</dbReference>
<dbReference type="PANTHER" id="PTHR11705">
    <property type="entry name" value="PROTEASE FAMILY M14 CARBOXYPEPTIDASE A,B"/>
    <property type="match status" value="1"/>
</dbReference>
<evidence type="ECO:0000256" key="7">
    <source>
        <dbReference type="ARBA" id="ARBA00023049"/>
    </source>
</evidence>
<dbReference type="SMART" id="SM00631">
    <property type="entry name" value="Zn_pept"/>
    <property type="match status" value="1"/>
</dbReference>
<dbReference type="Gene3D" id="3.40.630.10">
    <property type="entry name" value="Zn peptidases"/>
    <property type="match status" value="1"/>
</dbReference>
<evidence type="ECO:0000256" key="10">
    <source>
        <dbReference type="SAM" id="SignalP"/>
    </source>
</evidence>
<protein>
    <submittedName>
        <fullName evidence="12">M14 family zinc carboxypeptidase</fullName>
    </submittedName>
</protein>
<keyword evidence="12" id="KW-0121">Carboxypeptidase</keyword>
<dbReference type="InterPro" id="IPR033810">
    <property type="entry name" value="Carboxypeptidase_T"/>
</dbReference>
<feature type="domain" description="Peptidase M14" evidence="11">
    <location>
        <begin position="130"/>
        <end position="449"/>
    </location>
</feature>
<dbReference type="RefSeq" id="WP_378288059.1">
    <property type="nucleotide sequence ID" value="NZ_JBHSON010000081.1"/>
</dbReference>
<evidence type="ECO:0000256" key="5">
    <source>
        <dbReference type="ARBA" id="ARBA00022801"/>
    </source>
</evidence>
<keyword evidence="5" id="KW-0378">Hydrolase</keyword>
<sequence>MARRRFRHRTRLRTASLPILAAAALLIGTFAAAPAQAEPRPAAAAGGVEVYTGDLTADQIKQLNAVGVDQGEITFGKAARDGRTRVEVVVNGVQAGELAKRGVKLTVKKVEGKDTTQRAKAARADQNVFRPYSGPGNIREEILKVATDHPGIATAVDIGTSVQGKPITAIRVSKDVASLKDGQRPAVVYQATQHAREWITPEMVRRLLHHYVGGYGKDAELTKIVDTTDLWFVPVVNVDGYDLTFQDGFRLWRKNVRDNNGDGQITGQDGVDLNRNFPYKWGYDNEGSSPLPSGETYRGPSAGSEPETRAQTGLYARLKPKYLINWHSAAELLLHGVGWQALTRSPDDLIYDAVVGDIDDPAVPGYTPQLAAQLYVTNGDTDGEADNRHGALSITPEMATCASAAASDPDDEWEPGDCGSGFEFPDDEKLIQAEFQKNLKFAVSVGKSAHTPDTPISPVGRTVPDFEVDDFGTSFGSTQEVAAVVRRSLANKDLRYRINGGPVRSDGAREWRGGERFGDENDHYFAEYRGKVTGQKPGDRVEVWFEGTKNGQRVSSQKFTYTVRDAGKADVLVIADEDYKGINPAYPAGTNAPRYAQRYADLIKSAEHKPLVWDIDKDGVPHDLGVLKHFKGVVWYLGDNRLTQDAADEVVRVAAPGSTWDNVTDSQVADRAKDLLLSVRSYLNEGGKLLYTGETAGYNGPLNRLNGGGIYYGLKGHPERPCVVTGSFRDDCELLSDDFLQYYLGGYDRARVGAPTEFTGTGRPFDGSKAGLGGTPSNQVNEAGGFQVTSTVLPSGQFPQFRSWKAGDYLGAAAPFEPVEGQWYVAGPHADSQYRRLTRTIDLTSVTAAQAPALQAQLSYSTETGYDHVIVEARTAGGEDWTTLPDRNGRTSGNVPIECEADYFLTMHPFLRHYLTGGNPCQNSGTSGQWHSFTGNSNGWVPAAFDLSAYAGKRVEISIAYVSDPFTGGSGLFVDDTRVTTSGGQVDAEGFESGLGPWAIAGAPAGSPGNSPEFVRSQALIDSVSAVATKDTLLLGFGVEQVKTREEQEALMRRALDHLLG</sequence>
<dbReference type="InterPro" id="IPR057246">
    <property type="entry name" value="CARBOXYPEPT_ZN_1"/>
</dbReference>
<feature type="signal peptide" evidence="10">
    <location>
        <begin position="1"/>
        <end position="37"/>
    </location>
</feature>
<feature type="chain" id="PRO_5047461426" evidence="10">
    <location>
        <begin position="38"/>
        <end position="1061"/>
    </location>
</feature>
<keyword evidence="13" id="KW-1185">Reference proteome</keyword>
<gene>
    <name evidence="12" type="ORF">ACFPZN_41360</name>
</gene>
<dbReference type="Pfam" id="PF00246">
    <property type="entry name" value="Peptidase_M14"/>
    <property type="match status" value="1"/>
</dbReference>
<dbReference type="PROSITE" id="PS00132">
    <property type="entry name" value="CARBOXYPEPT_ZN_1"/>
    <property type="match status" value="1"/>
</dbReference>
<keyword evidence="10" id="KW-0732">Signal</keyword>
<keyword evidence="3" id="KW-0645">Protease</keyword>
<comment type="caution">
    <text evidence="12">The sequence shown here is derived from an EMBL/GenBank/DDBJ whole genome shotgun (WGS) entry which is preliminary data.</text>
</comment>
<dbReference type="PRINTS" id="PR00765">
    <property type="entry name" value="CRBOXYPTASEA"/>
</dbReference>
<feature type="active site" description="Proton donor/acceptor" evidence="8">
    <location>
        <position position="397"/>
    </location>
</feature>
<dbReference type="EMBL" id="JBHSON010000081">
    <property type="protein sequence ID" value="MFC5752097.1"/>
    <property type="molecule type" value="Genomic_DNA"/>
</dbReference>
<dbReference type="PANTHER" id="PTHR11705:SF143">
    <property type="entry name" value="SLL0236 PROTEIN"/>
    <property type="match status" value="1"/>
</dbReference>
<evidence type="ECO:0000256" key="2">
    <source>
        <dbReference type="ARBA" id="ARBA00005988"/>
    </source>
</evidence>
<comment type="similarity">
    <text evidence="2 8">Belongs to the peptidase M14 family.</text>
</comment>
<keyword evidence="6" id="KW-0862">Zinc</keyword>
<organism evidence="12 13">
    <name type="scientific">Actinomadura rugatobispora</name>
    <dbReference type="NCBI Taxonomy" id="1994"/>
    <lineage>
        <taxon>Bacteria</taxon>
        <taxon>Bacillati</taxon>
        <taxon>Actinomycetota</taxon>
        <taxon>Actinomycetes</taxon>
        <taxon>Streptosporangiales</taxon>
        <taxon>Thermomonosporaceae</taxon>
        <taxon>Actinomadura</taxon>
    </lineage>
</organism>
<dbReference type="CDD" id="cd03859">
    <property type="entry name" value="M14_CPT"/>
    <property type="match status" value="1"/>
</dbReference>
<evidence type="ECO:0000256" key="1">
    <source>
        <dbReference type="ARBA" id="ARBA00001947"/>
    </source>
</evidence>
<accession>A0ABW1ABG9</accession>
<name>A0ABW1ABG9_9ACTN</name>
<dbReference type="InterPro" id="IPR000834">
    <property type="entry name" value="Peptidase_M14"/>
</dbReference>
<evidence type="ECO:0000256" key="4">
    <source>
        <dbReference type="ARBA" id="ARBA00022723"/>
    </source>
</evidence>
<dbReference type="PROSITE" id="PS52035">
    <property type="entry name" value="PEPTIDASE_M14"/>
    <property type="match status" value="1"/>
</dbReference>
<evidence type="ECO:0000256" key="9">
    <source>
        <dbReference type="SAM" id="MobiDB-lite"/>
    </source>
</evidence>
<reference evidence="13" key="1">
    <citation type="journal article" date="2019" name="Int. J. Syst. Evol. Microbiol.">
        <title>The Global Catalogue of Microorganisms (GCM) 10K type strain sequencing project: providing services to taxonomists for standard genome sequencing and annotation.</title>
        <authorList>
            <consortium name="The Broad Institute Genomics Platform"/>
            <consortium name="The Broad Institute Genome Sequencing Center for Infectious Disease"/>
            <person name="Wu L."/>
            <person name="Ma J."/>
        </authorList>
    </citation>
    <scope>NUCLEOTIDE SEQUENCE [LARGE SCALE GENOMIC DNA]</scope>
    <source>
        <strain evidence="13">KCTC 42087</strain>
    </source>
</reference>
<evidence type="ECO:0000313" key="13">
    <source>
        <dbReference type="Proteomes" id="UP001596074"/>
    </source>
</evidence>
<dbReference type="Pfam" id="PF20773">
    <property type="entry name" value="InhA-like_MAM"/>
    <property type="match status" value="1"/>
</dbReference>
<comment type="cofactor">
    <cofactor evidence="1">
        <name>Zn(2+)</name>
        <dbReference type="ChEBI" id="CHEBI:29105"/>
    </cofactor>
</comment>
<evidence type="ECO:0000256" key="3">
    <source>
        <dbReference type="ARBA" id="ARBA00022670"/>
    </source>
</evidence>